<evidence type="ECO:0000256" key="2">
    <source>
        <dbReference type="SAM" id="Phobius"/>
    </source>
</evidence>
<dbReference type="PANTHER" id="PTHR35394:SF5">
    <property type="entry name" value="DUF3176 DOMAIN-CONTAINING PROTEIN"/>
    <property type="match status" value="1"/>
</dbReference>
<keyword evidence="2" id="KW-0472">Membrane</keyword>
<sequence>MQPRNSGSNRRSGSFDASVRESISESSQNKPERLSQNWRGFDISGSWVWEICGAVLSIVCISLMVGFLAYIDGMLYAGWQYSISPNTVIAVISAFTKASILAAISSCLGQLKWNKDEQKPLYHFQVLDQASRGPWGALEVFWTMKSGFAIAAAALTIMSLALDPFAQQILHFPSREVVMHNETAYVPRTQIYAPDMDSAFVYPQAGRRDTIMETALLTGLAGINVPLRPTCSTPRCKFPDFATMAMCGSCKDVTDRSTQDCQPISDPLFKEDFDNVMVGDDKDEDFSLVPANCTYSTPGGFRAAPEIVDVSRTYGDIVFMYQPFTSVANYTKDTLFSFSTFKYTEVLAYGPKNKSAIGPKPEINECSLYMCENLYTQNEYSSNGPELHPSGVVPLVIKASDLTPDADGIPPMPEHFTLTPKDGAHTFHNSSYYLGFEAKSDMRQMNFLFSTTYLGTARPCPYAESPSNSPGLRLGPTLFNRDNISDSVHRMAASMTDSMQSRTNHTRVSGEAFQANTFISVRWPWIVLPASLVVCSIVLLVAMMITTRGHPVLWKSSVLPLMIGRLETAPENDLTYERHLDSIQTTSKRIKLMIKDDRDQGLFKFSERQ</sequence>
<comment type="caution">
    <text evidence="3">The sequence shown here is derived from an EMBL/GenBank/DDBJ whole genome shotgun (WGS) entry which is preliminary data.</text>
</comment>
<feature type="transmembrane region" description="Helical" evidence="2">
    <location>
        <begin position="148"/>
        <end position="166"/>
    </location>
</feature>
<dbReference type="Proteomes" id="UP001152649">
    <property type="component" value="Unassembled WGS sequence"/>
</dbReference>
<feature type="compositionally biased region" description="Low complexity" evidence="1">
    <location>
        <begin position="1"/>
        <end position="14"/>
    </location>
</feature>
<proteinExistence type="predicted"/>
<name>A0A9W4NKY7_9EURO</name>
<evidence type="ECO:0000313" key="3">
    <source>
        <dbReference type="EMBL" id="CAG8391895.1"/>
    </source>
</evidence>
<feature type="transmembrane region" description="Helical" evidence="2">
    <location>
        <begin position="47"/>
        <end position="71"/>
    </location>
</feature>
<dbReference type="OrthoDB" id="5376804at2759"/>
<evidence type="ECO:0000313" key="4">
    <source>
        <dbReference type="Proteomes" id="UP001152649"/>
    </source>
</evidence>
<dbReference type="Pfam" id="PF11374">
    <property type="entry name" value="DUF3176"/>
    <property type="match status" value="1"/>
</dbReference>
<keyword evidence="2" id="KW-0812">Transmembrane</keyword>
<dbReference type="EMBL" id="CAJVPG010000321">
    <property type="protein sequence ID" value="CAG8391895.1"/>
    <property type="molecule type" value="Genomic_DNA"/>
</dbReference>
<feature type="transmembrane region" description="Helical" evidence="2">
    <location>
        <begin position="523"/>
        <end position="545"/>
    </location>
</feature>
<feature type="transmembrane region" description="Helical" evidence="2">
    <location>
        <begin position="83"/>
        <end position="109"/>
    </location>
</feature>
<protein>
    <submittedName>
        <fullName evidence="3">Uncharacterized protein</fullName>
    </submittedName>
</protein>
<dbReference type="InterPro" id="IPR021514">
    <property type="entry name" value="DUF3176"/>
</dbReference>
<accession>A0A9W4NKY7</accession>
<keyword evidence="2" id="KW-1133">Transmembrane helix</keyword>
<dbReference type="AlphaFoldDB" id="A0A9W4NKY7"/>
<keyword evidence="4" id="KW-1185">Reference proteome</keyword>
<evidence type="ECO:0000256" key="1">
    <source>
        <dbReference type="SAM" id="MobiDB-lite"/>
    </source>
</evidence>
<dbReference type="PANTHER" id="PTHR35394">
    <property type="entry name" value="DUF3176 DOMAIN-CONTAINING PROTEIN"/>
    <property type="match status" value="1"/>
</dbReference>
<gene>
    <name evidence="3" type="ORF">PSALAMII_LOCUS6857</name>
</gene>
<organism evidence="3 4">
    <name type="scientific">Penicillium salamii</name>
    <dbReference type="NCBI Taxonomy" id="1612424"/>
    <lineage>
        <taxon>Eukaryota</taxon>
        <taxon>Fungi</taxon>
        <taxon>Dikarya</taxon>
        <taxon>Ascomycota</taxon>
        <taxon>Pezizomycotina</taxon>
        <taxon>Eurotiomycetes</taxon>
        <taxon>Eurotiomycetidae</taxon>
        <taxon>Eurotiales</taxon>
        <taxon>Aspergillaceae</taxon>
        <taxon>Penicillium</taxon>
    </lineage>
</organism>
<reference evidence="3" key="1">
    <citation type="submission" date="2021-07" db="EMBL/GenBank/DDBJ databases">
        <authorList>
            <person name="Branca A.L. A."/>
        </authorList>
    </citation>
    <scope>NUCLEOTIDE SEQUENCE</scope>
</reference>
<feature type="region of interest" description="Disordered" evidence="1">
    <location>
        <begin position="1"/>
        <end position="31"/>
    </location>
</feature>